<organism evidence="3 4">
    <name type="scientific">Coemansia guatemalensis</name>
    <dbReference type="NCBI Taxonomy" id="2761395"/>
    <lineage>
        <taxon>Eukaryota</taxon>
        <taxon>Fungi</taxon>
        <taxon>Fungi incertae sedis</taxon>
        <taxon>Zoopagomycota</taxon>
        <taxon>Kickxellomycotina</taxon>
        <taxon>Kickxellomycetes</taxon>
        <taxon>Kickxellales</taxon>
        <taxon>Kickxellaceae</taxon>
        <taxon>Coemansia</taxon>
    </lineage>
</organism>
<dbReference type="GO" id="GO:0007034">
    <property type="term" value="P:vacuolar transport"/>
    <property type="evidence" value="ECO:0007669"/>
    <property type="project" value="InterPro"/>
</dbReference>
<gene>
    <name evidence="3" type="primary">VPS24</name>
    <name evidence="3" type="ORF">H4R20_005467</name>
</gene>
<evidence type="ECO:0000313" key="4">
    <source>
        <dbReference type="Proteomes" id="UP001140094"/>
    </source>
</evidence>
<evidence type="ECO:0000256" key="1">
    <source>
        <dbReference type="SAM" id="Coils"/>
    </source>
</evidence>
<evidence type="ECO:0000256" key="2">
    <source>
        <dbReference type="SAM" id="MobiDB-lite"/>
    </source>
</evidence>
<keyword evidence="1" id="KW-0175">Coiled coil</keyword>
<feature type="compositionally biased region" description="Basic and acidic residues" evidence="2">
    <location>
        <begin position="196"/>
        <end position="206"/>
    </location>
</feature>
<proteinExistence type="predicted"/>
<feature type="coiled-coil region" evidence="1">
    <location>
        <begin position="26"/>
        <end position="57"/>
    </location>
</feature>
<feature type="region of interest" description="Disordered" evidence="2">
    <location>
        <begin position="186"/>
        <end position="214"/>
    </location>
</feature>
<evidence type="ECO:0000313" key="3">
    <source>
        <dbReference type="EMBL" id="KAJ2796630.1"/>
    </source>
</evidence>
<accession>A0A9W8HRN1</accession>
<dbReference type="Proteomes" id="UP001140094">
    <property type="component" value="Unassembled WGS sequence"/>
</dbReference>
<dbReference type="AlphaFoldDB" id="A0A9W8HRN1"/>
<dbReference type="PANTHER" id="PTHR10476">
    <property type="entry name" value="CHARGED MULTIVESICULAR BODY PROTEIN"/>
    <property type="match status" value="1"/>
</dbReference>
<comment type="caution">
    <text evidence="3">The sequence shown here is derived from an EMBL/GenBank/DDBJ whole genome shotgun (WGS) entry which is preliminary data.</text>
</comment>
<dbReference type="Gene3D" id="6.10.140.1230">
    <property type="match status" value="1"/>
</dbReference>
<reference evidence="3" key="1">
    <citation type="submission" date="2022-07" db="EMBL/GenBank/DDBJ databases">
        <title>Phylogenomic reconstructions and comparative analyses of Kickxellomycotina fungi.</title>
        <authorList>
            <person name="Reynolds N.K."/>
            <person name="Stajich J.E."/>
            <person name="Barry K."/>
            <person name="Grigoriev I.V."/>
            <person name="Crous P."/>
            <person name="Smith M.E."/>
        </authorList>
    </citation>
    <scope>NUCLEOTIDE SEQUENCE</scope>
    <source>
        <strain evidence="3">NRRL 1565</strain>
    </source>
</reference>
<name>A0A9W8HRN1_9FUNG</name>
<protein>
    <submittedName>
        <fullName evidence="3">Vacuolar protein-sorting-associated protein 24</fullName>
    </submittedName>
</protein>
<dbReference type="InterPro" id="IPR005024">
    <property type="entry name" value="Snf7_fam"/>
</dbReference>
<dbReference type="EMBL" id="JANBUO010001842">
    <property type="protein sequence ID" value="KAJ2796630.1"/>
    <property type="molecule type" value="Genomic_DNA"/>
</dbReference>
<dbReference type="OrthoDB" id="2329734at2759"/>
<dbReference type="Pfam" id="PF03357">
    <property type="entry name" value="Snf7"/>
    <property type="match status" value="1"/>
</dbReference>
<sequence>MFNGVFNLFAKKPTPDELVRKWSSGVRRQQRDMDRQLTRIKAEEKKVEQSIKQMANKGDRASCKVLAKGLVNSRKNREKIAMNKVRLNSILLELNHQASYLKVVGSLQQSTQVLKAVNQLMRVPELQRIMMEFSREMTKAGIIGEMTDEMMNEIVDEDMDEDEAEEEVNKEVEKVMAEVTNGMLGEIGSVPAKSNDNFKTENKPVAEDDADSELDIDLDNMQARLSALRS</sequence>
<keyword evidence="4" id="KW-1185">Reference proteome</keyword>